<gene>
    <name evidence="1" type="ORF">TRIUR3_26348</name>
</gene>
<dbReference type="AlphaFoldDB" id="M7YJ16"/>
<dbReference type="EMBL" id="KD231742">
    <property type="protein sequence ID" value="EMS50438.1"/>
    <property type="molecule type" value="Genomic_DNA"/>
</dbReference>
<name>M7YJ16_TRIUA</name>
<reference evidence="1" key="1">
    <citation type="journal article" date="2013" name="Nature">
        <title>Draft genome of the wheat A-genome progenitor Triticum urartu.</title>
        <authorList>
            <person name="Ling H.Q."/>
            <person name="Zhao S."/>
            <person name="Liu D."/>
            <person name="Wang J."/>
            <person name="Sun H."/>
            <person name="Zhang C."/>
            <person name="Fan H."/>
            <person name="Li D."/>
            <person name="Dong L."/>
            <person name="Tao Y."/>
            <person name="Gao C."/>
            <person name="Wu H."/>
            <person name="Li Y."/>
            <person name="Cui Y."/>
            <person name="Guo X."/>
            <person name="Zheng S."/>
            <person name="Wang B."/>
            <person name="Yu K."/>
            <person name="Liang Q."/>
            <person name="Yang W."/>
            <person name="Lou X."/>
            <person name="Chen J."/>
            <person name="Feng M."/>
            <person name="Jian J."/>
            <person name="Zhang X."/>
            <person name="Luo G."/>
            <person name="Jiang Y."/>
            <person name="Liu J."/>
            <person name="Wang Z."/>
            <person name="Sha Y."/>
            <person name="Zhang B."/>
            <person name="Wu H."/>
            <person name="Tang D."/>
            <person name="Shen Q."/>
            <person name="Xue P."/>
            <person name="Zou S."/>
            <person name="Wang X."/>
            <person name="Liu X."/>
            <person name="Wang F."/>
            <person name="Yang Y."/>
            <person name="An X."/>
            <person name="Dong Z."/>
            <person name="Zhang K."/>
            <person name="Zhang X."/>
            <person name="Luo M.C."/>
            <person name="Dvorak J."/>
            <person name="Tong Y."/>
            <person name="Wang J."/>
            <person name="Yang H."/>
            <person name="Li Z."/>
            <person name="Wang D."/>
            <person name="Zhang A."/>
            <person name="Wang J."/>
        </authorList>
    </citation>
    <scope>NUCLEOTIDE SEQUENCE</scope>
</reference>
<protein>
    <submittedName>
        <fullName evidence="1">Uncharacterized protein</fullName>
    </submittedName>
</protein>
<evidence type="ECO:0000313" key="1">
    <source>
        <dbReference type="EMBL" id="EMS50438.1"/>
    </source>
</evidence>
<proteinExistence type="predicted"/>
<accession>M7YJ16</accession>
<sequence length="90" mass="9841">MGRSKPSLDEAEVSDLLAMKDDFAQQREETAELRGKMEDLCKERNAADGKKTALRVAGDGKQSPLRVAAASDGKRMGQVPRPKLLFLLVV</sequence>
<organism evidence="1">
    <name type="scientific">Triticum urartu</name>
    <name type="common">Red wild einkorn</name>
    <name type="synonym">Crithodium urartu</name>
    <dbReference type="NCBI Taxonomy" id="4572"/>
    <lineage>
        <taxon>Eukaryota</taxon>
        <taxon>Viridiplantae</taxon>
        <taxon>Streptophyta</taxon>
        <taxon>Embryophyta</taxon>
        <taxon>Tracheophyta</taxon>
        <taxon>Spermatophyta</taxon>
        <taxon>Magnoliopsida</taxon>
        <taxon>Liliopsida</taxon>
        <taxon>Poales</taxon>
        <taxon>Poaceae</taxon>
        <taxon>BOP clade</taxon>
        <taxon>Pooideae</taxon>
        <taxon>Triticodae</taxon>
        <taxon>Triticeae</taxon>
        <taxon>Triticinae</taxon>
        <taxon>Triticum</taxon>
    </lineage>
</organism>